<gene>
    <name evidence="5" type="ORF">AFUS01_LOCUS9021</name>
</gene>
<keyword evidence="6" id="KW-1185">Reference proteome</keyword>
<dbReference type="Proteomes" id="UP000708208">
    <property type="component" value="Unassembled WGS sequence"/>
</dbReference>
<feature type="non-terminal residue" evidence="5">
    <location>
        <position position="1"/>
    </location>
</feature>
<comment type="subcellular location">
    <subcellularLocation>
        <location evidence="1">Membrane</location>
        <topology evidence="1">Single-pass membrane protein</topology>
    </subcellularLocation>
</comment>
<dbReference type="OrthoDB" id="10028801at2759"/>
<evidence type="ECO:0000313" key="5">
    <source>
        <dbReference type="EMBL" id="CAG7719711.1"/>
    </source>
</evidence>
<dbReference type="PANTHER" id="PTHR45889:SF8">
    <property type="entry name" value="IG-LIKE DOMAIN-CONTAINING PROTEIN"/>
    <property type="match status" value="1"/>
</dbReference>
<dbReference type="InterPro" id="IPR013162">
    <property type="entry name" value="CD80_C2-set"/>
</dbReference>
<reference evidence="5" key="1">
    <citation type="submission" date="2021-06" db="EMBL/GenBank/DDBJ databases">
        <authorList>
            <person name="Hodson N. C."/>
            <person name="Mongue J. A."/>
            <person name="Jaron S. K."/>
        </authorList>
    </citation>
    <scope>NUCLEOTIDE SEQUENCE</scope>
</reference>
<dbReference type="AlphaFoldDB" id="A0A8J2JH98"/>
<protein>
    <recommendedName>
        <fullName evidence="4">Ig-like domain-containing protein</fullName>
    </recommendedName>
</protein>
<proteinExistence type="predicted"/>
<organism evidence="5 6">
    <name type="scientific">Allacma fusca</name>
    <dbReference type="NCBI Taxonomy" id="39272"/>
    <lineage>
        <taxon>Eukaryota</taxon>
        <taxon>Metazoa</taxon>
        <taxon>Ecdysozoa</taxon>
        <taxon>Arthropoda</taxon>
        <taxon>Hexapoda</taxon>
        <taxon>Collembola</taxon>
        <taxon>Symphypleona</taxon>
        <taxon>Sminthuridae</taxon>
        <taxon>Allacma</taxon>
    </lineage>
</organism>
<dbReference type="Pfam" id="PF08205">
    <property type="entry name" value="C2-set_2"/>
    <property type="match status" value="2"/>
</dbReference>
<feature type="domain" description="Ig-like" evidence="4">
    <location>
        <begin position="1"/>
        <end position="86"/>
    </location>
</feature>
<evidence type="ECO:0000256" key="2">
    <source>
        <dbReference type="ARBA" id="ARBA00023136"/>
    </source>
</evidence>
<comment type="caution">
    <text evidence="5">The sequence shown here is derived from an EMBL/GenBank/DDBJ whole genome shotgun (WGS) entry which is preliminary data.</text>
</comment>
<accession>A0A8J2JH98</accession>
<dbReference type="InterPro" id="IPR003598">
    <property type="entry name" value="Ig_sub2"/>
</dbReference>
<dbReference type="Pfam" id="PF13927">
    <property type="entry name" value="Ig_3"/>
    <property type="match status" value="1"/>
</dbReference>
<dbReference type="GO" id="GO:0016020">
    <property type="term" value="C:membrane"/>
    <property type="evidence" value="ECO:0007669"/>
    <property type="project" value="UniProtKB-SubCell"/>
</dbReference>
<feature type="domain" description="Ig-like" evidence="4">
    <location>
        <begin position="98"/>
        <end position="185"/>
    </location>
</feature>
<dbReference type="PANTHER" id="PTHR45889">
    <property type="entry name" value="IG-LIKE DOMAIN-CONTAINING PROTEIN"/>
    <property type="match status" value="1"/>
</dbReference>
<dbReference type="EMBL" id="CAJVCH010063953">
    <property type="protein sequence ID" value="CAG7719711.1"/>
    <property type="molecule type" value="Genomic_DNA"/>
</dbReference>
<feature type="domain" description="Ig-like" evidence="4">
    <location>
        <begin position="192"/>
        <end position="285"/>
    </location>
</feature>
<keyword evidence="2" id="KW-0472">Membrane</keyword>
<evidence type="ECO:0000259" key="4">
    <source>
        <dbReference type="PROSITE" id="PS50835"/>
    </source>
</evidence>
<dbReference type="PROSITE" id="PS50835">
    <property type="entry name" value="IG_LIKE"/>
    <property type="match status" value="3"/>
</dbReference>
<dbReference type="SMART" id="SM00408">
    <property type="entry name" value="IGc2"/>
    <property type="match status" value="3"/>
</dbReference>
<dbReference type="InterPro" id="IPR007110">
    <property type="entry name" value="Ig-like_dom"/>
</dbReference>
<sequence>MGPTEAKIGDTVTFSCVTSPSNPRADIAWFKGGQTLEAAHTTTHISPEGGWTTSSNVSFKIESTDRSVLVTCQGINRDLVESKGASHMIDVIQPPGYPRIYRASSNVTEGQLQRVMCTSTGGHPKPELTWYRGSRKLQSVRRVDGNTVTAELTLTANRTDNGVTFKCEASSKAISSSQPLSETVSFQVLFQPANVSIKTEGVLKEGEKINMTCEAAYSNPPAIVSWWRDGISIPAPTNESPDSKFGGKKASTTLELELTSEFDNAVYTCQALNNAIKQSVHDAITLQVL</sequence>
<evidence type="ECO:0000256" key="3">
    <source>
        <dbReference type="ARBA" id="ARBA00023157"/>
    </source>
</evidence>
<evidence type="ECO:0000256" key="1">
    <source>
        <dbReference type="ARBA" id="ARBA00004167"/>
    </source>
</evidence>
<dbReference type="InterPro" id="IPR003599">
    <property type="entry name" value="Ig_sub"/>
</dbReference>
<dbReference type="SMART" id="SM00409">
    <property type="entry name" value="IG"/>
    <property type="match status" value="3"/>
</dbReference>
<keyword evidence="3" id="KW-1015">Disulfide bond</keyword>
<name>A0A8J2JH98_9HEXA</name>
<evidence type="ECO:0000313" key="6">
    <source>
        <dbReference type="Proteomes" id="UP000708208"/>
    </source>
</evidence>